<accession>A0A7X1PL67</accession>
<sequence>MIVDVSALLGLSLTTRAPGTAMQLQDLLSRGYFPIQLPVGFSTKQLAEHIGAVEANWDEALDGRRRILSQSERFSVARSSYSRRTTSIPNPVNFYGLAKDICQYWPQIQEHFNKSEISRSIPGEGGSLRAIELTKFTDLYEERVRRSAGARYALVTDISSYFPTIYTHTIPWALHSKAVAKARRDRVPDFFGNILDQRCMGTQDGQTIGLPIGPDTSHIIAEMIGVAIDDSIRIALDGWPKGFRYVDDFTFFFNTREEAERALAVIIKCVSAFELQINASKTKIVEVRELVQESWKYTLKKLRVSAKRRQQKDDIHHYFEVLFSLEARFKDESLVKYGLKQLSSTIIKKSNWPIAEAYLLKCGYGFPNTLQVITQILVTYHRHQYQLNREALGDFCNNLLGSASAANHHSETAWLLWLCKELEIHLDAALVQQVLHMESSVCSLIALDLKHSGFVNGDLNLTDLGPLATRQALVGNNWMLAYEGGRRRWLANENLDFIQGDACFAALLEAGVGFYSEAAQLPPIFQLKQSAPMDIDFDSDDEIENDFDFDDMDEEYFDSTDQGEDEDDGEPGAAQPVAVPGHFAGDDVDLDAVWLRDE</sequence>
<protein>
    <recommendedName>
        <fullName evidence="2">Reverse transcriptase domain-containing protein</fullName>
    </recommendedName>
</protein>
<proteinExistence type="predicted"/>
<dbReference type="CDD" id="cd01646">
    <property type="entry name" value="RT_Bac_retron_I"/>
    <property type="match status" value="1"/>
</dbReference>
<dbReference type="AlphaFoldDB" id="A0A7X1PL67"/>
<dbReference type="Pfam" id="PF00078">
    <property type="entry name" value="RVT_1"/>
    <property type="match status" value="1"/>
</dbReference>
<feature type="compositionally biased region" description="Acidic residues" evidence="1">
    <location>
        <begin position="553"/>
        <end position="570"/>
    </location>
</feature>
<evidence type="ECO:0000259" key="2">
    <source>
        <dbReference type="Pfam" id="PF00078"/>
    </source>
</evidence>
<dbReference type="EMBL" id="WHUV01000002">
    <property type="protein sequence ID" value="MQA54244.1"/>
    <property type="molecule type" value="Genomic_DNA"/>
</dbReference>
<evidence type="ECO:0000256" key="1">
    <source>
        <dbReference type="SAM" id="MobiDB-lite"/>
    </source>
</evidence>
<evidence type="ECO:0000313" key="3">
    <source>
        <dbReference type="EMBL" id="MQA54244.1"/>
    </source>
</evidence>
<evidence type="ECO:0000313" key="4">
    <source>
        <dbReference type="Proteomes" id="UP000486534"/>
    </source>
</evidence>
<name>A0A7X1PL67_9PSED</name>
<comment type="caution">
    <text evidence="3">The sequence shown here is derived from an EMBL/GenBank/DDBJ whole genome shotgun (WGS) entry which is preliminary data.</text>
</comment>
<gene>
    <name evidence="3" type="ORF">GDH07_13080</name>
</gene>
<feature type="region of interest" description="Disordered" evidence="1">
    <location>
        <begin position="553"/>
        <end position="584"/>
    </location>
</feature>
<dbReference type="Proteomes" id="UP000486534">
    <property type="component" value="Unassembled WGS sequence"/>
</dbReference>
<reference evidence="3 4" key="1">
    <citation type="submission" date="2019-10" db="EMBL/GenBank/DDBJ databases">
        <title>Pseudomonas dajingensis sp. nov., isolated from the profound head ulcers of farmed Murray cod (Maccullochella peelii peelii).</title>
        <authorList>
            <person name="Liu Y."/>
        </authorList>
    </citation>
    <scope>NUCLEOTIDE SEQUENCE [LARGE SCALE GENOMIC DNA]</scope>
    <source>
        <strain evidence="3 4">MC042</strain>
    </source>
</reference>
<feature type="domain" description="Reverse transcriptase" evidence="2">
    <location>
        <begin position="136"/>
        <end position="291"/>
    </location>
</feature>
<dbReference type="InterPro" id="IPR000477">
    <property type="entry name" value="RT_dom"/>
</dbReference>
<organism evidence="3 4">
    <name type="scientific">Pseudomonas piscis</name>
    <dbReference type="NCBI Taxonomy" id="2614538"/>
    <lineage>
        <taxon>Bacteria</taxon>
        <taxon>Pseudomonadati</taxon>
        <taxon>Pseudomonadota</taxon>
        <taxon>Gammaproteobacteria</taxon>
        <taxon>Pseudomonadales</taxon>
        <taxon>Pseudomonadaceae</taxon>
        <taxon>Pseudomonas</taxon>
    </lineage>
</organism>